<proteinExistence type="predicted"/>
<dbReference type="Proteomes" id="UP000253606">
    <property type="component" value="Chromosome"/>
</dbReference>
<sequence>MIEDFMANRKAELQVINAFAPCSRTDRIDTFVTITTPEGVREASPSTALRVRKIV</sequence>
<evidence type="ECO:0000313" key="2">
    <source>
        <dbReference type="Proteomes" id="UP000253606"/>
    </source>
</evidence>
<protein>
    <submittedName>
        <fullName evidence="1">Uncharacterized protein</fullName>
    </submittedName>
</protein>
<dbReference type="AlphaFoldDB" id="A0A2Z5FSA8"/>
<organism evidence="1 2">
    <name type="scientific">Acidisarcina polymorpha</name>
    <dbReference type="NCBI Taxonomy" id="2211140"/>
    <lineage>
        <taxon>Bacteria</taxon>
        <taxon>Pseudomonadati</taxon>
        <taxon>Acidobacteriota</taxon>
        <taxon>Terriglobia</taxon>
        <taxon>Terriglobales</taxon>
        <taxon>Acidobacteriaceae</taxon>
        <taxon>Acidisarcina</taxon>
    </lineage>
</organism>
<evidence type="ECO:0000313" key="1">
    <source>
        <dbReference type="EMBL" id="AXC09688.1"/>
    </source>
</evidence>
<keyword evidence="2" id="KW-1185">Reference proteome</keyword>
<dbReference type="EMBL" id="CP030840">
    <property type="protein sequence ID" value="AXC09688.1"/>
    <property type="molecule type" value="Genomic_DNA"/>
</dbReference>
<dbReference type="KEGG" id="abas:ACPOL_0305"/>
<accession>A0A2Z5FSA8</accession>
<reference evidence="1 2" key="1">
    <citation type="journal article" date="2018" name="Front. Microbiol.">
        <title>Hydrolytic Capabilities as a Key to Environmental Success: Chitinolytic and Cellulolytic Acidobacteria From Acidic Sub-arctic Soils and Boreal Peatlands.</title>
        <authorList>
            <person name="Belova S.E."/>
            <person name="Ravin N.V."/>
            <person name="Pankratov T.A."/>
            <person name="Rakitin A.L."/>
            <person name="Ivanova A.A."/>
            <person name="Beletsky A.V."/>
            <person name="Mardanov A.V."/>
            <person name="Sinninghe Damste J.S."/>
            <person name="Dedysh S.N."/>
        </authorList>
    </citation>
    <scope>NUCLEOTIDE SEQUENCE [LARGE SCALE GENOMIC DNA]</scope>
    <source>
        <strain evidence="1 2">SBC82</strain>
    </source>
</reference>
<gene>
    <name evidence="1" type="ORF">ACPOL_0305</name>
</gene>
<name>A0A2Z5FSA8_9BACT</name>